<evidence type="ECO:0000256" key="1">
    <source>
        <dbReference type="ARBA" id="ARBA00013194"/>
    </source>
</evidence>
<dbReference type="InterPro" id="IPR048563">
    <property type="entry name" value="CYP38_PsbQ-like"/>
</dbReference>
<evidence type="ECO:0000256" key="2">
    <source>
        <dbReference type="ARBA" id="ARBA00023078"/>
    </source>
</evidence>
<evidence type="ECO:0000313" key="6">
    <source>
        <dbReference type="EMBL" id="RUT06627.1"/>
    </source>
</evidence>
<sequence length="365" mass="40025">MFDLLKTKLKGSLKLVLSLTLILGITTGWTPPSYAALPAGNAITDGKALLRYALPIDNKPVRELQKSIEDISNQLRANKRWSAVNNDVKKASRVLDKPDKILAAVPASGQAEAQQLIEQIKTKVESLRAVAEVKDKEKVREERAAVLDLVGDLEQLMVKAFPYEVPSEYSNLPQLKGHAKIAIQTNKGDMTVEVDGYSAPVTAGNFVDLVQRGFYNGLEFTRSEESYVLQTGKPKDADGFIDPKTKKYRAVPFEVLVEGDKAPTYGTTLEEAGRYTDMPVLPFSSFGALALARPERDVNGGSSQIFFFLFEPELTPAGRNLLDGRYAIFGYVTEGKEVLDELKAGDKIESAKVIDGLENLVEPTA</sequence>
<protein>
    <recommendedName>
        <fullName evidence="1">peptidylprolyl isomerase</fullName>
        <ecNumber evidence="1">5.2.1.8</ecNumber>
    </recommendedName>
</protein>
<dbReference type="EMBL" id="RSCL01000006">
    <property type="protein sequence ID" value="RUT06627.1"/>
    <property type="molecule type" value="Genomic_DNA"/>
</dbReference>
<dbReference type="Gene3D" id="1.20.120.290">
    <property type="entry name" value="Oxygen-evolving enhancer protein 3 (PsbQ), four-helix up-down bundle"/>
    <property type="match status" value="1"/>
</dbReference>
<keyword evidence="3" id="KW-0697">Rotamase</keyword>
<feature type="domain" description="PPIase cyclophilin-type" evidence="5">
    <location>
        <begin position="188"/>
        <end position="365"/>
    </location>
</feature>
<comment type="caution">
    <text evidence="6">The sequence shown here is derived from an EMBL/GenBank/DDBJ whole genome shotgun (WGS) entry which is preliminary data.</text>
</comment>
<dbReference type="GO" id="GO:0003755">
    <property type="term" value="F:peptidyl-prolyl cis-trans isomerase activity"/>
    <property type="evidence" value="ECO:0007669"/>
    <property type="project" value="UniProtKB-KW"/>
</dbReference>
<proteinExistence type="predicted"/>
<dbReference type="RefSeq" id="WP_127081415.1">
    <property type="nucleotide sequence ID" value="NZ_RSCL01000006.1"/>
</dbReference>
<dbReference type="PROSITE" id="PS50072">
    <property type="entry name" value="CSA_PPIASE_2"/>
    <property type="match status" value="1"/>
</dbReference>
<evidence type="ECO:0000256" key="4">
    <source>
        <dbReference type="ARBA" id="ARBA00023235"/>
    </source>
</evidence>
<keyword evidence="4 6" id="KW-0413">Isomerase</keyword>
<gene>
    <name evidence="6" type="ORF">DSM106972_028840</name>
</gene>
<dbReference type="SUPFAM" id="SSF50891">
    <property type="entry name" value="Cyclophilin-like"/>
    <property type="match status" value="1"/>
</dbReference>
<dbReference type="PANTHER" id="PTHR43246">
    <property type="entry name" value="PEPTIDYL-PROLYL CIS-TRANS ISOMERASE CYP38, CHLOROPLASTIC"/>
    <property type="match status" value="1"/>
</dbReference>
<dbReference type="InterPro" id="IPR023222">
    <property type="entry name" value="PsbQ-like_dom_sf"/>
</dbReference>
<dbReference type="CDD" id="cd01924">
    <property type="entry name" value="cyclophilin_TLP40_like"/>
    <property type="match status" value="1"/>
</dbReference>
<dbReference type="InterPro" id="IPR002130">
    <property type="entry name" value="Cyclophilin-type_PPIase_dom"/>
</dbReference>
<name>A0A3S1J2N8_9CYAN</name>
<dbReference type="Pfam" id="PF21329">
    <property type="entry name" value="CYP38_PsbQ-like"/>
    <property type="match status" value="1"/>
</dbReference>
<accession>A0A3S1J2N8</accession>
<dbReference type="SUPFAM" id="SSF101112">
    <property type="entry name" value="Oxygen-evolving enhancer protein 3"/>
    <property type="match status" value="1"/>
</dbReference>
<evidence type="ECO:0000259" key="5">
    <source>
        <dbReference type="PROSITE" id="PS50072"/>
    </source>
</evidence>
<dbReference type="OrthoDB" id="9796864at2"/>
<dbReference type="InterPro" id="IPR044665">
    <property type="entry name" value="E_coli_cyclophilin_A-like"/>
</dbReference>
<dbReference type="Gene3D" id="2.40.100.10">
    <property type="entry name" value="Cyclophilin-like"/>
    <property type="match status" value="1"/>
</dbReference>
<keyword evidence="2" id="KW-0793">Thylakoid</keyword>
<organism evidence="6 7">
    <name type="scientific">Dulcicalothrix desertica PCC 7102</name>
    <dbReference type="NCBI Taxonomy" id="232991"/>
    <lineage>
        <taxon>Bacteria</taxon>
        <taxon>Bacillati</taxon>
        <taxon>Cyanobacteriota</taxon>
        <taxon>Cyanophyceae</taxon>
        <taxon>Nostocales</taxon>
        <taxon>Calotrichaceae</taxon>
        <taxon>Dulcicalothrix</taxon>
    </lineage>
</organism>
<evidence type="ECO:0000256" key="3">
    <source>
        <dbReference type="ARBA" id="ARBA00023110"/>
    </source>
</evidence>
<dbReference type="Pfam" id="PF00160">
    <property type="entry name" value="Pro_isomerase"/>
    <property type="match status" value="1"/>
</dbReference>
<dbReference type="EC" id="5.2.1.8" evidence="1"/>
<dbReference type="AlphaFoldDB" id="A0A3S1J2N8"/>
<reference evidence="6" key="2">
    <citation type="journal article" date="2019" name="Genome Biol. Evol.">
        <title>Day and night: Metabolic profiles and evolutionary relationships of six axenic non-marine cyanobacteria.</title>
        <authorList>
            <person name="Will S.E."/>
            <person name="Henke P."/>
            <person name="Boedeker C."/>
            <person name="Huang S."/>
            <person name="Brinkmann H."/>
            <person name="Rohde M."/>
            <person name="Jarek M."/>
            <person name="Friedl T."/>
            <person name="Seufert S."/>
            <person name="Schumacher M."/>
            <person name="Overmann J."/>
            <person name="Neumann-Schaal M."/>
            <person name="Petersen J."/>
        </authorList>
    </citation>
    <scope>NUCLEOTIDE SEQUENCE [LARGE SCALE GENOMIC DNA]</scope>
    <source>
        <strain evidence="6">PCC 7102</strain>
    </source>
</reference>
<reference evidence="6" key="1">
    <citation type="submission" date="2018-12" db="EMBL/GenBank/DDBJ databases">
        <authorList>
            <person name="Will S."/>
            <person name="Neumann-Schaal M."/>
            <person name="Henke P."/>
        </authorList>
    </citation>
    <scope>NUCLEOTIDE SEQUENCE</scope>
    <source>
        <strain evidence="6">PCC 7102</strain>
    </source>
</reference>
<dbReference type="Proteomes" id="UP000271624">
    <property type="component" value="Unassembled WGS sequence"/>
</dbReference>
<evidence type="ECO:0000313" key="7">
    <source>
        <dbReference type="Proteomes" id="UP000271624"/>
    </source>
</evidence>
<dbReference type="InterPro" id="IPR029000">
    <property type="entry name" value="Cyclophilin-like_dom_sf"/>
</dbReference>
<keyword evidence="7" id="KW-1185">Reference proteome</keyword>